<dbReference type="FunFam" id="1.10.10.60:FF:000551">
    <property type="entry name" value="Predicted protein"/>
    <property type="match status" value="1"/>
</dbReference>
<accession>A0A9X0D487</accession>
<evidence type="ECO:0000256" key="7">
    <source>
        <dbReference type="SAM" id="MobiDB-lite"/>
    </source>
</evidence>
<evidence type="ECO:0000313" key="9">
    <source>
        <dbReference type="EMBL" id="KAJ7385123.1"/>
    </source>
</evidence>
<evidence type="ECO:0000256" key="3">
    <source>
        <dbReference type="ARBA" id="ARBA00023155"/>
    </source>
</evidence>
<evidence type="ECO:0000313" key="10">
    <source>
        <dbReference type="Proteomes" id="UP001163046"/>
    </source>
</evidence>
<reference evidence="9" key="1">
    <citation type="submission" date="2023-01" db="EMBL/GenBank/DDBJ databases">
        <title>Genome assembly of the deep-sea coral Lophelia pertusa.</title>
        <authorList>
            <person name="Herrera S."/>
            <person name="Cordes E."/>
        </authorList>
    </citation>
    <scope>NUCLEOTIDE SEQUENCE</scope>
    <source>
        <strain evidence="9">USNM1676648</strain>
        <tissue evidence="9">Polyp</tissue>
    </source>
</reference>
<dbReference type="Gene3D" id="1.10.10.60">
    <property type="entry name" value="Homeodomain-like"/>
    <property type="match status" value="1"/>
</dbReference>
<feature type="compositionally biased region" description="Basic and acidic residues" evidence="7">
    <location>
        <begin position="112"/>
        <end position="131"/>
    </location>
</feature>
<keyword evidence="4 5" id="KW-0539">Nucleus</keyword>
<keyword evidence="10" id="KW-1185">Reference proteome</keyword>
<dbReference type="GO" id="GO:0000981">
    <property type="term" value="F:DNA-binding transcription factor activity, RNA polymerase II-specific"/>
    <property type="evidence" value="ECO:0007669"/>
    <property type="project" value="InterPro"/>
</dbReference>
<dbReference type="Proteomes" id="UP001163046">
    <property type="component" value="Unassembled WGS sequence"/>
</dbReference>
<dbReference type="PROSITE" id="PS50071">
    <property type="entry name" value="HOMEOBOX_2"/>
    <property type="match status" value="1"/>
</dbReference>
<proteinExistence type="inferred from homology"/>
<dbReference type="CDD" id="cd00086">
    <property type="entry name" value="homeodomain"/>
    <property type="match status" value="1"/>
</dbReference>
<sequence>MERHPFSIENILKDTRGAGSILKIAPTSEALALAERMADIILKVSCMEGRKIRRTRTTFNQFQLETLERTFARTHYPDLMLREQLAAYTSLPESRIQVWFKNRRAKYRKLKGSKETEDHESEERQETKKNDNEEDSDLQETEGPLVEHQPPSHPPNKRQKVDRGMEDRGPIIPSRPTSLGSAAYISSAYSPRSFQLDPRLHSGYGNPYVPDWVYYDSVNYHQCPLTMQQLYSNVGVIH</sequence>
<dbReference type="InterPro" id="IPR001356">
    <property type="entry name" value="HD"/>
</dbReference>
<name>A0A9X0D487_9CNID</name>
<feature type="region of interest" description="Disordered" evidence="7">
    <location>
        <begin position="110"/>
        <end position="177"/>
    </location>
</feature>
<evidence type="ECO:0000256" key="1">
    <source>
        <dbReference type="ARBA" id="ARBA00005733"/>
    </source>
</evidence>
<dbReference type="SUPFAM" id="SSF46689">
    <property type="entry name" value="Homeodomain-like"/>
    <property type="match status" value="1"/>
</dbReference>
<dbReference type="InterPro" id="IPR009057">
    <property type="entry name" value="Homeodomain-like_sf"/>
</dbReference>
<dbReference type="SMART" id="SM00389">
    <property type="entry name" value="HOX"/>
    <property type="match status" value="1"/>
</dbReference>
<dbReference type="InterPro" id="IPR052488">
    <property type="entry name" value="DMBX_homeobox"/>
</dbReference>
<dbReference type="GO" id="GO:0005634">
    <property type="term" value="C:nucleus"/>
    <property type="evidence" value="ECO:0007669"/>
    <property type="project" value="UniProtKB-SubCell"/>
</dbReference>
<protein>
    <recommendedName>
        <fullName evidence="8">Homeobox domain-containing protein</fullName>
    </recommendedName>
</protein>
<feature type="domain" description="Homeobox" evidence="8">
    <location>
        <begin position="50"/>
        <end position="110"/>
    </location>
</feature>
<evidence type="ECO:0000256" key="4">
    <source>
        <dbReference type="ARBA" id="ARBA00023242"/>
    </source>
</evidence>
<comment type="subcellular location">
    <subcellularLocation>
        <location evidence="5 6">Nucleus</location>
    </subcellularLocation>
</comment>
<dbReference type="AlphaFoldDB" id="A0A9X0D487"/>
<dbReference type="EMBL" id="MU825882">
    <property type="protein sequence ID" value="KAJ7385123.1"/>
    <property type="molecule type" value="Genomic_DNA"/>
</dbReference>
<feature type="DNA-binding region" description="Homeobox" evidence="5">
    <location>
        <begin position="52"/>
        <end position="111"/>
    </location>
</feature>
<dbReference type="Pfam" id="PF00046">
    <property type="entry name" value="Homeodomain"/>
    <property type="match status" value="1"/>
</dbReference>
<dbReference type="OrthoDB" id="6159439at2759"/>
<dbReference type="PROSITE" id="PS00027">
    <property type="entry name" value="HOMEOBOX_1"/>
    <property type="match status" value="1"/>
</dbReference>
<dbReference type="GO" id="GO:0000977">
    <property type="term" value="F:RNA polymerase II transcription regulatory region sequence-specific DNA binding"/>
    <property type="evidence" value="ECO:0007669"/>
    <property type="project" value="TreeGrafter"/>
</dbReference>
<evidence type="ECO:0000256" key="5">
    <source>
        <dbReference type="PROSITE-ProRule" id="PRU00108"/>
    </source>
</evidence>
<comment type="similarity">
    <text evidence="1">Belongs to the paired homeobox family.</text>
</comment>
<evidence type="ECO:0000259" key="8">
    <source>
        <dbReference type="PROSITE" id="PS50071"/>
    </source>
</evidence>
<organism evidence="9 10">
    <name type="scientific">Desmophyllum pertusum</name>
    <dbReference type="NCBI Taxonomy" id="174260"/>
    <lineage>
        <taxon>Eukaryota</taxon>
        <taxon>Metazoa</taxon>
        <taxon>Cnidaria</taxon>
        <taxon>Anthozoa</taxon>
        <taxon>Hexacorallia</taxon>
        <taxon>Scleractinia</taxon>
        <taxon>Caryophylliina</taxon>
        <taxon>Caryophylliidae</taxon>
        <taxon>Desmophyllum</taxon>
    </lineage>
</organism>
<evidence type="ECO:0000256" key="6">
    <source>
        <dbReference type="RuleBase" id="RU000682"/>
    </source>
</evidence>
<dbReference type="PANTHER" id="PTHR46639">
    <property type="entry name" value="DIENCEPHALON/MESENCEPHALON HOMEOBOX PROTEIN 1"/>
    <property type="match status" value="1"/>
</dbReference>
<evidence type="ECO:0000256" key="2">
    <source>
        <dbReference type="ARBA" id="ARBA00023125"/>
    </source>
</evidence>
<keyword evidence="3 5" id="KW-0371">Homeobox</keyword>
<dbReference type="PANTHER" id="PTHR46639:SF2">
    <property type="entry name" value="DIENCEPHALON_MESENCEPHALON HOMEOBOX PROTEIN 1"/>
    <property type="match status" value="1"/>
</dbReference>
<comment type="caution">
    <text evidence="9">The sequence shown here is derived from an EMBL/GenBank/DDBJ whole genome shotgun (WGS) entry which is preliminary data.</text>
</comment>
<feature type="compositionally biased region" description="Basic and acidic residues" evidence="7">
    <location>
        <begin position="159"/>
        <end position="169"/>
    </location>
</feature>
<keyword evidence="2 5" id="KW-0238">DNA-binding</keyword>
<gene>
    <name evidence="9" type="ORF">OS493_017492</name>
</gene>
<dbReference type="InterPro" id="IPR017970">
    <property type="entry name" value="Homeobox_CS"/>
</dbReference>